<dbReference type="Gene3D" id="1.10.10.10">
    <property type="entry name" value="Winged helix-like DNA-binding domain superfamily/Winged helix DNA-binding domain"/>
    <property type="match status" value="1"/>
</dbReference>
<evidence type="ECO:0000256" key="2">
    <source>
        <dbReference type="PROSITE-ProRule" id="PRU00330"/>
    </source>
</evidence>
<sequence length="712" mass="78828">MALEIVRPVVGVDAGWDSVVARFNAFARRLAGGDVGRDLEIVPQYTLVHDICLQGSAYAASLYDRVEPLMSNWIRNDLVPRCRWGPILHAYVRMYREFALASKYMTAVFRYLDQHHVLREKLAPVTAVCLACFREHVHNALSGSVISAILEQLAEFRANAPVSFSVLSDAVHVFMSVADNGSVYYDDLEPVLLRSASSFYDSEFVNRLLSSGNASSYLHAVAAILSKELDNAKLWLPDDSVDRLRGLLHERLLAQTFSSLLGGSGFSQMLLEGNTRDIALVYDLYANDAACVEELATKYMDYVVAKGKQLDQRSEIVAKLIDLQSIELRRTVQTCFQNSIRFHRALHDAMETLLSMIPNGTLLVAQHLDAVLSRVTMTSEDEISAIVSIVSCLRLEKDFFAMQYRQGLASRLLRYHASTAVCSKSCSCFRDRLVISKFRSTFGWGYCHQMECMVSDAQEEPLRTRLGSAEVTARVITTGSWPRYSQEDDILPCRPILPALSALEGIYAQVTSGRRLRWVHSLGGAVLVGNCLRARPEISVSTPQAAILLQLNSADSIQIGSLPASTGASANLIKRALRLMCTGKLNILSKDPVQGYSVTDRIRVNTKFQAQSRRISIALAAETSGASPEADAETKKVVAEDRRHVVEAFIVRLLKRVKSMSMAELLSALATDAPVNCRPDPSTVPAIVDDLVSREYLHRDGANPSLLHYNAY</sequence>
<keyword evidence="6" id="KW-1185">Reference proteome</keyword>
<dbReference type="SMART" id="SM00182">
    <property type="entry name" value="CULLIN"/>
    <property type="match status" value="1"/>
</dbReference>
<dbReference type="Gene3D" id="3.30.230.130">
    <property type="entry name" value="Cullin, Chain C, Domain 2"/>
    <property type="match status" value="1"/>
</dbReference>
<dbReference type="SMART" id="SM00884">
    <property type="entry name" value="Cullin_Nedd8"/>
    <property type="match status" value="1"/>
</dbReference>
<reference evidence="5 6" key="1">
    <citation type="submission" date="2015-02" db="EMBL/GenBank/DDBJ databases">
        <authorList>
            <person name="Chooi Y.-H."/>
        </authorList>
    </citation>
    <scope>NUCLEOTIDE SEQUENCE [LARGE SCALE GENOMIC DNA]</scope>
    <source>
        <strain evidence="5">E3</strain>
    </source>
</reference>
<dbReference type="SUPFAM" id="SSF46785">
    <property type="entry name" value="Winged helix' DNA-binding domain"/>
    <property type="match status" value="1"/>
</dbReference>
<dbReference type="InterPro" id="IPR036388">
    <property type="entry name" value="WH-like_DNA-bd_sf"/>
</dbReference>
<dbReference type="GO" id="GO:0031625">
    <property type="term" value="F:ubiquitin protein ligase binding"/>
    <property type="evidence" value="ECO:0007669"/>
    <property type="project" value="InterPro"/>
</dbReference>
<evidence type="ECO:0000256" key="3">
    <source>
        <dbReference type="RuleBase" id="RU003829"/>
    </source>
</evidence>
<dbReference type="Pfam" id="PF26557">
    <property type="entry name" value="Cullin_AB"/>
    <property type="match status" value="1"/>
</dbReference>
<dbReference type="SUPFAM" id="SSF75632">
    <property type="entry name" value="Cullin homology domain"/>
    <property type="match status" value="1"/>
</dbReference>
<dbReference type="InterPro" id="IPR036317">
    <property type="entry name" value="Cullin_homology_sf"/>
</dbReference>
<gene>
    <name evidence="5" type="ORF">PBRA_006158</name>
</gene>
<dbReference type="Pfam" id="PF00888">
    <property type="entry name" value="Cullin"/>
    <property type="match status" value="1"/>
</dbReference>
<dbReference type="Pfam" id="PF10557">
    <property type="entry name" value="Cullin_Nedd8"/>
    <property type="match status" value="1"/>
</dbReference>
<name>A0A0G4ISA2_PLABS</name>
<dbReference type="InterPro" id="IPR001373">
    <property type="entry name" value="Cullin_N"/>
</dbReference>
<dbReference type="InterPro" id="IPR045093">
    <property type="entry name" value="Cullin"/>
</dbReference>
<dbReference type="InterPro" id="IPR016158">
    <property type="entry name" value="Cullin_homology"/>
</dbReference>
<dbReference type="AlphaFoldDB" id="A0A0G4ISA2"/>
<dbReference type="SUPFAM" id="SSF74788">
    <property type="entry name" value="Cullin repeat-like"/>
    <property type="match status" value="1"/>
</dbReference>
<dbReference type="InterPro" id="IPR016159">
    <property type="entry name" value="Cullin_repeat-like_dom_sf"/>
</dbReference>
<dbReference type="Proteomes" id="UP000039324">
    <property type="component" value="Unassembled WGS sequence"/>
</dbReference>
<dbReference type="STRING" id="37360.A0A0G4ISA2"/>
<dbReference type="InterPro" id="IPR019559">
    <property type="entry name" value="Cullin_neddylation_domain"/>
</dbReference>
<comment type="similarity">
    <text evidence="1 2 3">Belongs to the cullin family.</text>
</comment>
<dbReference type="InterPro" id="IPR036390">
    <property type="entry name" value="WH_DNA-bd_sf"/>
</dbReference>
<organism evidence="5 6">
    <name type="scientific">Plasmodiophora brassicae</name>
    <name type="common">Clubroot disease agent</name>
    <dbReference type="NCBI Taxonomy" id="37360"/>
    <lineage>
        <taxon>Eukaryota</taxon>
        <taxon>Sar</taxon>
        <taxon>Rhizaria</taxon>
        <taxon>Endomyxa</taxon>
        <taxon>Phytomyxea</taxon>
        <taxon>Plasmodiophorida</taxon>
        <taxon>Plasmodiophoridae</taxon>
        <taxon>Plasmodiophora</taxon>
    </lineage>
</organism>
<accession>A0A0G4ISA2</accession>
<dbReference type="InterPro" id="IPR059120">
    <property type="entry name" value="Cullin-like_AB"/>
</dbReference>
<evidence type="ECO:0000313" key="6">
    <source>
        <dbReference type="Proteomes" id="UP000039324"/>
    </source>
</evidence>
<dbReference type="PANTHER" id="PTHR11932">
    <property type="entry name" value="CULLIN"/>
    <property type="match status" value="1"/>
</dbReference>
<protein>
    <recommendedName>
        <fullName evidence="4">Cullin family profile domain-containing protein</fullName>
    </recommendedName>
</protein>
<dbReference type="OrthoDB" id="27073at2759"/>
<dbReference type="OMA" id="NANAGTM"/>
<dbReference type="PROSITE" id="PS50069">
    <property type="entry name" value="CULLIN_2"/>
    <property type="match status" value="1"/>
</dbReference>
<dbReference type="GO" id="GO:0006511">
    <property type="term" value="P:ubiquitin-dependent protein catabolic process"/>
    <property type="evidence" value="ECO:0007669"/>
    <property type="project" value="InterPro"/>
</dbReference>
<dbReference type="Gene3D" id="1.20.1310.10">
    <property type="entry name" value="Cullin Repeats"/>
    <property type="match status" value="4"/>
</dbReference>
<dbReference type="EMBL" id="CDSF01000082">
    <property type="protein sequence ID" value="CEO98044.1"/>
    <property type="molecule type" value="Genomic_DNA"/>
</dbReference>
<evidence type="ECO:0000256" key="1">
    <source>
        <dbReference type="ARBA" id="ARBA00006019"/>
    </source>
</evidence>
<evidence type="ECO:0000259" key="4">
    <source>
        <dbReference type="PROSITE" id="PS50069"/>
    </source>
</evidence>
<proteinExistence type="inferred from homology"/>
<feature type="domain" description="Cullin family profile" evidence="4">
    <location>
        <begin position="396"/>
        <end position="581"/>
    </location>
</feature>
<evidence type="ECO:0000313" key="5">
    <source>
        <dbReference type="EMBL" id="CEO98044.1"/>
    </source>
</evidence>